<evidence type="ECO:0000256" key="1">
    <source>
        <dbReference type="SAM" id="MobiDB-lite"/>
    </source>
</evidence>
<accession>A0AAW1J150</accession>
<name>A0AAW1J150_POPJA</name>
<gene>
    <name evidence="2" type="ORF">QE152_g31502</name>
</gene>
<dbReference type="EMBL" id="JASPKY010000447">
    <property type="protein sequence ID" value="KAK9696557.1"/>
    <property type="molecule type" value="Genomic_DNA"/>
</dbReference>
<comment type="caution">
    <text evidence="2">The sequence shown here is derived from an EMBL/GenBank/DDBJ whole genome shotgun (WGS) entry which is preliminary data.</text>
</comment>
<organism evidence="2 3">
    <name type="scientific">Popillia japonica</name>
    <name type="common">Japanese beetle</name>
    <dbReference type="NCBI Taxonomy" id="7064"/>
    <lineage>
        <taxon>Eukaryota</taxon>
        <taxon>Metazoa</taxon>
        <taxon>Ecdysozoa</taxon>
        <taxon>Arthropoda</taxon>
        <taxon>Hexapoda</taxon>
        <taxon>Insecta</taxon>
        <taxon>Pterygota</taxon>
        <taxon>Neoptera</taxon>
        <taxon>Endopterygota</taxon>
        <taxon>Coleoptera</taxon>
        <taxon>Polyphaga</taxon>
        <taxon>Scarabaeiformia</taxon>
        <taxon>Scarabaeidae</taxon>
        <taxon>Rutelinae</taxon>
        <taxon>Popillia</taxon>
    </lineage>
</organism>
<feature type="region of interest" description="Disordered" evidence="1">
    <location>
        <begin position="20"/>
        <end position="42"/>
    </location>
</feature>
<proteinExistence type="predicted"/>
<dbReference type="AlphaFoldDB" id="A0AAW1J150"/>
<dbReference type="Proteomes" id="UP001458880">
    <property type="component" value="Unassembled WGS sequence"/>
</dbReference>
<keyword evidence="3" id="KW-1185">Reference proteome</keyword>
<sequence length="78" mass="8949">MEGKLKVFAQYFAGLLNENKNEVNPDEHEMEEGEEKEVAGHTERWGLRNNRNAGENNITAEILKHGGEVLVTRLWELD</sequence>
<evidence type="ECO:0000313" key="3">
    <source>
        <dbReference type="Proteomes" id="UP001458880"/>
    </source>
</evidence>
<reference evidence="2 3" key="1">
    <citation type="journal article" date="2024" name="BMC Genomics">
        <title>De novo assembly and annotation of Popillia japonica's genome with initial clues to its potential as an invasive pest.</title>
        <authorList>
            <person name="Cucini C."/>
            <person name="Boschi S."/>
            <person name="Funari R."/>
            <person name="Cardaioli E."/>
            <person name="Iannotti N."/>
            <person name="Marturano G."/>
            <person name="Paoli F."/>
            <person name="Bruttini M."/>
            <person name="Carapelli A."/>
            <person name="Frati F."/>
            <person name="Nardi F."/>
        </authorList>
    </citation>
    <scope>NUCLEOTIDE SEQUENCE [LARGE SCALE GENOMIC DNA]</scope>
    <source>
        <strain evidence="2">DMR45628</strain>
    </source>
</reference>
<evidence type="ECO:0000313" key="2">
    <source>
        <dbReference type="EMBL" id="KAK9696557.1"/>
    </source>
</evidence>
<protein>
    <submittedName>
        <fullName evidence="2">Uncharacterized protein</fullName>
    </submittedName>
</protein>